<accession>A0A9Q1BYM6</accession>
<dbReference type="Proteomes" id="UP001152320">
    <property type="component" value="Chromosome 10"/>
</dbReference>
<dbReference type="OrthoDB" id="416454at2759"/>
<dbReference type="AlphaFoldDB" id="A0A9Q1BYM6"/>
<organism evidence="1 2">
    <name type="scientific">Holothuria leucospilota</name>
    <name type="common">Black long sea cucumber</name>
    <name type="synonym">Mertensiothuria leucospilota</name>
    <dbReference type="NCBI Taxonomy" id="206669"/>
    <lineage>
        <taxon>Eukaryota</taxon>
        <taxon>Metazoa</taxon>
        <taxon>Echinodermata</taxon>
        <taxon>Eleutherozoa</taxon>
        <taxon>Echinozoa</taxon>
        <taxon>Holothuroidea</taxon>
        <taxon>Aspidochirotacea</taxon>
        <taxon>Aspidochirotida</taxon>
        <taxon>Holothuriidae</taxon>
        <taxon>Holothuria</taxon>
    </lineage>
</organism>
<gene>
    <name evidence="1" type="ORF">HOLleu_21900</name>
</gene>
<reference evidence="1" key="1">
    <citation type="submission" date="2021-10" db="EMBL/GenBank/DDBJ databases">
        <title>Tropical sea cucumber genome reveals ecological adaptation and Cuvierian tubules defense mechanism.</title>
        <authorList>
            <person name="Chen T."/>
        </authorList>
    </citation>
    <scope>NUCLEOTIDE SEQUENCE</scope>
    <source>
        <strain evidence="1">Nanhai2018</strain>
        <tissue evidence="1">Muscle</tissue>
    </source>
</reference>
<name>A0A9Q1BYM6_HOLLE</name>
<comment type="caution">
    <text evidence="1">The sequence shown here is derived from an EMBL/GenBank/DDBJ whole genome shotgun (WGS) entry which is preliminary data.</text>
</comment>
<evidence type="ECO:0000313" key="2">
    <source>
        <dbReference type="Proteomes" id="UP001152320"/>
    </source>
</evidence>
<evidence type="ECO:0000313" key="1">
    <source>
        <dbReference type="EMBL" id="KAJ8034881.1"/>
    </source>
</evidence>
<dbReference type="EMBL" id="JAIZAY010000010">
    <property type="protein sequence ID" value="KAJ8034881.1"/>
    <property type="molecule type" value="Genomic_DNA"/>
</dbReference>
<proteinExistence type="predicted"/>
<sequence>MALVPSYLRQLLKDHHSDRAVRSQYTAMLTAPRIRTEISENFFSWAAPYLWNNLPTSVRDIKSLEVFKRTIKTHLSLHYLCN</sequence>
<keyword evidence="2" id="KW-1185">Reference proteome</keyword>
<protein>
    <submittedName>
        <fullName evidence="1">Uncharacterized protein</fullName>
    </submittedName>
</protein>